<sequence>MSGASGGSTHAPTRCLYLALGVPRDASPPDIKKAYRKQALVWHPDKNVGNEAEAQVRFQELQHAYAVLSNAHERKWYDDHRDEILNPARYEGDGDSDDGAGGRTVNVTPFFSAATFSGFGDDESGFYQTYTRAFREVWDAERDWGEASSDGSGWGQGSPPEMGGSKDSCETAEEFYGTWSGFVSGLSFGWVDEYNVNEAENRRVRRLMEKENSKKRAIARRKYQDDVRALVDFCRRRDRRVIRYKLKLAKDKEERARAKHEEEEAEEEARARAGGEKAFRLDDEDDEDDDDEDKDDGTGSDPEEEGRHRKKNAKRYEGGSI</sequence>
<dbReference type="Gene3D" id="1.10.287.110">
    <property type="entry name" value="DnaJ domain"/>
    <property type="match status" value="1"/>
</dbReference>
<dbReference type="AlphaFoldDB" id="D7FRS0"/>
<accession>D7FRS0</accession>
<evidence type="ECO:0000313" key="3">
    <source>
        <dbReference type="EMBL" id="CBJ30861.1"/>
    </source>
</evidence>
<dbReference type="eggNOG" id="KOG0717">
    <property type="taxonomic scope" value="Eukaryota"/>
</dbReference>
<name>D7FRS0_ECTSI</name>
<feature type="region of interest" description="Disordered" evidence="1">
    <location>
        <begin position="253"/>
        <end position="321"/>
    </location>
</feature>
<dbReference type="PROSITE" id="PS50076">
    <property type="entry name" value="DNAJ_2"/>
    <property type="match status" value="1"/>
</dbReference>
<feature type="domain" description="J" evidence="2">
    <location>
        <begin position="15"/>
        <end position="81"/>
    </location>
</feature>
<dbReference type="InterPro" id="IPR036869">
    <property type="entry name" value="J_dom_sf"/>
</dbReference>
<dbReference type="InterPro" id="IPR018253">
    <property type="entry name" value="DnaJ_domain_CS"/>
</dbReference>
<dbReference type="PRINTS" id="PR00625">
    <property type="entry name" value="JDOMAIN"/>
</dbReference>
<dbReference type="SUPFAM" id="SSF46565">
    <property type="entry name" value="Chaperone J-domain"/>
    <property type="match status" value="1"/>
</dbReference>
<proteinExistence type="predicted"/>
<evidence type="ECO:0000259" key="2">
    <source>
        <dbReference type="PROSITE" id="PS50076"/>
    </source>
</evidence>
<dbReference type="STRING" id="2880.D7FRS0"/>
<dbReference type="PANTHER" id="PTHR44029">
    <property type="entry name" value="DNAJ HOMOLOG SUBFAMILY C MEMBER 21"/>
    <property type="match status" value="1"/>
</dbReference>
<dbReference type="SMART" id="SM00271">
    <property type="entry name" value="DnaJ"/>
    <property type="match status" value="1"/>
</dbReference>
<dbReference type="Proteomes" id="UP000002630">
    <property type="component" value="Unassembled WGS sequence"/>
</dbReference>
<dbReference type="GO" id="GO:0005737">
    <property type="term" value="C:cytoplasm"/>
    <property type="evidence" value="ECO:0007669"/>
    <property type="project" value="TreeGrafter"/>
</dbReference>
<reference evidence="3 4" key="1">
    <citation type="journal article" date="2010" name="Nature">
        <title>The Ectocarpus genome and the independent evolution of multicellularity in brown algae.</title>
        <authorList>
            <person name="Cock J.M."/>
            <person name="Sterck L."/>
            <person name="Rouze P."/>
            <person name="Scornet D."/>
            <person name="Allen A.E."/>
            <person name="Amoutzias G."/>
            <person name="Anthouard V."/>
            <person name="Artiguenave F."/>
            <person name="Aury J.M."/>
            <person name="Badger J.H."/>
            <person name="Beszteri B."/>
            <person name="Billiau K."/>
            <person name="Bonnet E."/>
            <person name="Bothwell J.H."/>
            <person name="Bowler C."/>
            <person name="Boyen C."/>
            <person name="Brownlee C."/>
            <person name="Carrano C.J."/>
            <person name="Charrier B."/>
            <person name="Cho G.Y."/>
            <person name="Coelho S.M."/>
            <person name="Collen J."/>
            <person name="Corre E."/>
            <person name="Da Silva C."/>
            <person name="Delage L."/>
            <person name="Delaroque N."/>
            <person name="Dittami S.M."/>
            <person name="Doulbeau S."/>
            <person name="Elias M."/>
            <person name="Farnham G."/>
            <person name="Gachon C.M."/>
            <person name="Gschloessl B."/>
            <person name="Heesch S."/>
            <person name="Jabbari K."/>
            <person name="Jubin C."/>
            <person name="Kawai H."/>
            <person name="Kimura K."/>
            <person name="Kloareg B."/>
            <person name="Kupper F.C."/>
            <person name="Lang D."/>
            <person name="Le Bail A."/>
            <person name="Leblanc C."/>
            <person name="Lerouge P."/>
            <person name="Lohr M."/>
            <person name="Lopez P.J."/>
            <person name="Martens C."/>
            <person name="Maumus F."/>
            <person name="Michel G."/>
            <person name="Miranda-Saavedra D."/>
            <person name="Morales J."/>
            <person name="Moreau H."/>
            <person name="Motomura T."/>
            <person name="Nagasato C."/>
            <person name="Napoli C.A."/>
            <person name="Nelson D.R."/>
            <person name="Nyvall-Collen P."/>
            <person name="Peters A.F."/>
            <person name="Pommier C."/>
            <person name="Potin P."/>
            <person name="Poulain J."/>
            <person name="Quesneville H."/>
            <person name="Read B."/>
            <person name="Rensing S.A."/>
            <person name="Ritter A."/>
            <person name="Rousvoal S."/>
            <person name="Samanta M."/>
            <person name="Samson G."/>
            <person name="Schroeder D.C."/>
            <person name="Segurens B."/>
            <person name="Strittmatter M."/>
            <person name="Tonon T."/>
            <person name="Tregear J.W."/>
            <person name="Valentin K."/>
            <person name="von Dassow P."/>
            <person name="Yamagishi T."/>
            <person name="Van de Peer Y."/>
            <person name="Wincker P."/>
        </authorList>
    </citation>
    <scope>NUCLEOTIDE SEQUENCE [LARGE SCALE GENOMIC DNA]</scope>
    <source>
        <strain evidence="4">Ec32 / CCAP1310/4</strain>
    </source>
</reference>
<dbReference type="Pfam" id="PF00226">
    <property type="entry name" value="DnaJ"/>
    <property type="match status" value="1"/>
</dbReference>
<feature type="compositionally biased region" description="Acidic residues" evidence="1">
    <location>
        <begin position="282"/>
        <end position="295"/>
    </location>
</feature>
<dbReference type="InterPro" id="IPR051964">
    <property type="entry name" value="Chaperone_stress_response"/>
</dbReference>
<evidence type="ECO:0000256" key="1">
    <source>
        <dbReference type="SAM" id="MobiDB-lite"/>
    </source>
</evidence>
<dbReference type="InParanoid" id="D7FRS0"/>
<evidence type="ECO:0000313" key="4">
    <source>
        <dbReference type="Proteomes" id="UP000002630"/>
    </source>
</evidence>
<keyword evidence="4" id="KW-1185">Reference proteome</keyword>
<feature type="region of interest" description="Disordered" evidence="1">
    <location>
        <begin position="145"/>
        <end position="168"/>
    </location>
</feature>
<dbReference type="PROSITE" id="PS00636">
    <property type="entry name" value="DNAJ_1"/>
    <property type="match status" value="1"/>
</dbReference>
<dbReference type="InterPro" id="IPR001623">
    <property type="entry name" value="DnaJ_domain"/>
</dbReference>
<dbReference type="PANTHER" id="PTHR44029:SF1">
    <property type="entry name" value="DNAJ HOMOLOG SUBFAMILY C MEMBER 21"/>
    <property type="match status" value="1"/>
</dbReference>
<protein>
    <submittedName>
        <fullName evidence="3">DnaJ homologue</fullName>
    </submittedName>
</protein>
<dbReference type="Pfam" id="PF21884">
    <property type="entry name" value="ZUO1-like_ZHD"/>
    <property type="match status" value="1"/>
</dbReference>
<gene>
    <name evidence="3" type="primary">DNAJ</name>
    <name evidence="3" type="ORF">Esi_0218_0025</name>
</gene>
<dbReference type="InterPro" id="IPR054076">
    <property type="entry name" value="ZUO1-like_ZHD"/>
</dbReference>
<dbReference type="EMBL" id="FN649760">
    <property type="protein sequence ID" value="CBJ30861.1"/>
    <property type="molecule type" value="Genomic_DNA"/>
</dbReference>
<dbReference type="OrthoDB" id="10250354at2759"/>
<organism evidence="3 4">
    <name type="scientific">Ectocarpus siliculosus</name>
    <name type="common">Brown alga</name>
    <name type="synonym">Conferva siliculosa</name>
    <dbReference type="NCBI Taxonomy" id="2880"/>
    <lineage>
        <taxon>Eukaryota</taxon>
        <taxon>Sar</taxon>
        <taxon>Stramenopiles</taxon>
        <taxon>Ochrophyta</taxon>
        <taxon>PX clade</taxon>
        <taxon>Phaeophyceae</taxon>
        <taxon>Ectocarpales</taxon>
        <taxon>Ectocarpaceae</taxon>
        <taxon>Ectocarpus</taxon>
    </lineage>
</organism>
<feature type="compositionally biased region" description="Basic and acidic residues" evidence="1">
    <location>
        <begin position="253"/>
        <end position="281"/>
    </location>
</feature>
<dbReference type="CDD" id="cd06257">
    <property type="entry name" value="DnaJ"/>
    <property type="match status" value="1"/>
</dbReference>